<dbReference type="InterPro" id="IPR004626">
    <property type="entry name" value="RarD"/>
</dbReference>
<evidence type="ECO:0000256" key="6">
    <source>
        <dbReference type="ARBA" id="ARBA00022989"/>
    </source>
</evidence>
<feature type="domain" description="EamA" evidence="9">
    <location>
        <begin position="12"/>
        <end position="150"/>
    </location>
</feature>
<feature type="transmembrane region" description="Helical" evidence="8">
    <location>
        <begin position="245"/>
        <end position="269"/>
    </location>
</feature>
<feature type="transmembrane region" description="Helical" evidence="8">
    <location>
        <begin position="157"/>
        <end position="175"/>
    </location>
</feature>
<feature type="transmembrane region" description="Helical" evidence="8">
    <location>
        <begin position="81"/>
        <end position="100"/>
    </location>
</feature>
<dbReference type="NCBIfam" id="TIGR00688">
    <property type="entry name" value="rarD"/>
    <property type="match status" value="1"/>
</dbReference>
<accession>F6BA22</accession>
<dbReference type="EMBL" id="CP002736">
    <property type="protein sequence ID" value="AEF94991.1"/>
    <property type="molecule type" value="Genomic_DNA"/>
</dbReference>
<evidence type="ECO:0000256" key="7">
    <source>
        <dbReference type="ARBA" id="ARBA00023136"/>
    </source>
</evidence>
<dbReference type="InterPro" id="IPR037185">
    <property type="entry name" value="EmrE-like"/>
</dbReference>
<dbReference type="PANTHER" id="PTHR22911:SF137">
    <property type="entry name" value="SOLUTE CARRIER FAMILY 35 MEMBER G2-RELATED"/>
    <property type="match status" value="1"/>
</dbReference>
<dbReference type="InterPro" id="IPR000620">
    <property type="entry name" value="EamA_dom"/>
</dbReference>
<dbReference type="GO" id="GO:0005886">
    <property type="term" value="C:plasma membrane"/>
    <property type="evidence" value="ECO:0007669"/>
    <property type="project" value="UniProtKB-SubCell"/>
</dbReference>
<evidence type="ECO:0000256" key="2">
    <source>
        <dbReference type="ARBA" id="ARBA00007362"/>
    </source>
</evidence>
<dbReference type="PANTHER" id="PTHR22911">
    <property type="entry name" value="ACYL-MALONYL CONDENSING ENZYME-RELATED"/>
    <property type="match status" value="1"/>
</dbReference>
<dbReference type="RefSeq" id="WP_013810574.1">
    <property type="nucleotide sequence ID" value="NC_015565.1"/>
</dbReference>
<keyword evidence="3" id="KW-0813">Transport</keyword>
<feature type="transmembrane region" description="Helical" evidence="8">
    <location>
        <begin position="112"/>
        <end position="129"/>
    </location>
</feature>
<name>F6BA22_DESCC</name>
<keyword evidence="5 8" id="KW-0812">Transmembrane</keyword>
<keyword evidence="6 8" id="KW-1133">Transmembrane helix</keyword>
<feature type="transmembrane region" description="Helical" evidence="8">
    <location>
        <begin position="12"/>
        <end position="31"/>
    </location>
</feature>
<dbReference type="Pfam" id="PF00892">
    <property type="entry name" value="EamA"/>
    <property type="match status" value="1"/>
</dbReference>
<reference evidence="10 11" key="1">
    <citation type="submission" date="2011-05" db="EMBL/GenBank/DDBJ databases">
        <title>Complete sequence of Desulfotomaculum carboxydivorans CO-1-SRB.</title>
        <authorList>
            <consortium name="US DOE Joint Genome Institute"/>
            <person name="Lucas S."/>
            <person name="Han J."/>
            <person name="Lapidus A."/>
            <person name="Cheng J.-F."/>
            <person name="Goodwin L."/>
            <person name="Pitluck S."/>
            <person name="Peters L."/>
            <person name="Mikhailova N."/>
            <person name="Lu M."/>
            <person name="Han C."/>
            <person name="Tapia R."/>
            <person name="Land M."/>
            <person name="Hauser L."/>
            <person name="Kyrpides N."/>
            <person name="Ivanova N."/>
            <person name="Pagani I."/>
            <person name="Stams A."/>
            <person name="Plugge C."/>
            <person name="Muyzer G."/>
            <person name="Kuever J."/>
            <person name="Parshina S."/>
            <person name="Ivanova A."/>
            <person name="Nazina T."/>
            <person name="Woyke T."/>
        </authorList>
    </citation>
    <scope>NUCLEOTIDE SEQUENCE [LARGE SCALE GENOMIC DNA]</scope>
    <source>
        <strain evidence="11">DSM 14880 / VKM B-2319 / CO-1-SRB</strain>
    </source>
</reference>
<evidence type="ECO:0000259" key="9">
    <source>
        <dbReference type="Pfam" id="PF00892"/>
    </source>
</evidence>
<evidence type="ECO:0000256" key="1">
    <source>
        <dbReference type="ARBA" id="ARBA00004651"/>
    </source>
</evidence>
<dbReference type="KEGG" id="dca:Desca_2152"/>
<feature type="transmembrane region" description="Helical" evidence="8">
    <location>
        <begin position="275"/>
        <end position="294"/>
    </location>
</feature>
<feature type="transmembrane region" description="Helical" evidence="8">
    <location>
        <begin position="134"/>
        <end position="151"/>
    </location>
</feature>
<comment type="similarity">
    <text evidence="2">Belongs to the EamA transporter family.</text>
</comment>
<keyword evidence="7 8" id="KW-0472">Membrane</keyword>
<evidence type="ECO:0000256" key="8">
    <source>
        <dbReference type="SAM" id="Phobius"/>
    </source>
</evidence>
<keyword evidence="11" id="KW-1185">Reference proteome</keyword>
<protein>
    <submittedName>
        <fullName evidence="10">RarD protein, DMT superfamily transporter</fullName>
    </submittedName>
</protein>
<dbReference type="Proteomes" id="UP000009226">
    <property type="component" value="Chromosome"/>
</dbReference>
<feature type="transmembrane region" description="Helical" evidence="8">
    <location>
        <begin position="218"/>
        <end position="238"/>
    </location>
</feature>
<proteinExistence type="inferred from homology"/>
<dbReference type="AlphaFoldDB" id="F6BA22"/>
<feature type="transmembrane region" description="Helical" evidence="8">
    <location>
        <begin position="43"/>
        <end position="60"/>
    </location>
</feature>
<evidence type="ECO:0000313" key="11">
    <source>
        <dbReference type="Proteomes" id="UP000009226"/>
    </source>
</evidence>
<sequence length="318" mass="35110">MSMKQQSNEQLTGIIFGTAAYLIWGVLPIYWKLMDQVPANQILAHRFVWSFVFMVLVLVVSGNVKGFCMELKQITAQPKTLIGVVTAALLISVNWGVFIWAVNSDRIIETSLGYYINPLINVLLGVIVLKERLSFWQTVSFCLAIIGVLNMTLHFGAVPWVALILAITFGLYGLSKKTVKVTAATGITLETLIITPFALLFLTYVHRTGAGAFSLSSPTMAGLLMGAGVATAVPLLLFASGANRLPLYVVGFLQYIAPTISLFIGIFLYHERFTGVHLVSFAFIWAALTVFSLARTRPLVQIENMFMKKMSVKNRETF</sequence>
<evidence type="ECO:0000256" key="4">
    <source>
        <dbReference type="ARBA" id="ARBA00022475"/>
    </source>
</evidence>
<dbReference type="eggNOG" id="COG2962">
    <property type="taxonomic scope" value="Bacteria"/>
</dbReference>
<feature type="transmembrane region" description="Helical" evidence="8">
    <location>
        <begin position="187"/>
        <end position="206"/>
    </location>
</feature>
<dbReference type="SUPFAM" id="SSF103481">
    <property type="entry name" value="Multidrug resistance efflux transporter EmrE"/>
    <property type="match status" value="2"/>
</dbReference>
<gene>
    <name evidence="10" type="ordered locus">Desca_2152</name>
</gene>
<dbReference type="HOGENOM" id="CLU_054508_1_0_9"/>
<evidence type="ECO:0000313" key="10">
    <source>
        <dbReference type="EMBL" id="AEF94991.1"/>
    </source>
</evidence>
<organism evidence="10 11">
    <name type="scientific">Desulfotomaculum nigrificans (strain DSM 14880 / VKM B-2319 / CO-1-SRB)</name>
    <name type="common">Desulfotomaculum carboxydivorans</name>
    <dbReference type="NCBI Taxonomy" id="868595"/>
    <lineage>
        <taxon>Bacteria</taxon>
        <taxon>Bacillati</taxon>
        <taxon>Bacillota</taxon>
        <taxon>Clostridia</taxon>
        <taxon>Eubacteriales</taxon>
        <taxon>Desulfotomaculaceae</taxon>
        <taxon>Desulfotomaculum</taxon>
    </lineage>
</organism>
<comment type="subcellular location">
    <subcellularLocation>
        <location evidence="1">Cell membrane</location>
        <topology evidence="1">Multi-pass membrane protein</topology>
    </subcellularLocation>
</comment>
<evidence type="ECO:0000256" key="3">
    <source>
        <dbReference type="ARBA" id="ARBA00022448"/>
    </source>
</evidence>
<evidence type="ECO:0000256" key="5">
    <source>
        <dbReference type="ARBA" id="ARBA00022692"/>
    </source>
</evidence>
<keyword evidence="4" id="KW-1003">Cell membrane</keyword>